<dbReference type="SUPFAM" id="SSF51419">
    <property type="entry name" value="PLP-binding barrel"/>
    <property type="match status" value="1"/>
</dbReference>
<dbReference type="Proteomes" id="UP000886722">
    <property type="component" value="Unassembled WGS sequence"/>
</dbReference>
<dbReference type="Pfam" id="PF01168">
    <property type="entry name" value="Ala_racemase_N"/>
    <property type="match status" value="1"/>
</dbReference>
<dbReference type="InterPro" id="IPR029066">
    <property type="entry name" value="PLP-binding_barrel"/>
</dbReference>
<feature type="modified residue" description="N6-(pyridoxal phosphate)lysine" evidence="2 3">
    <location>
        <position position="26"/>
    </location>
</feature>
<evidence type="ECO:0000313" key="7">
    <source>
        <dbReference type="Proteomes" id="UP000886722"/>
    </source>
</evidence>
<dbReference type="PANTHER" id="PTHR10146">
    <property type="entry name" value="PROLINE SYNTHETASE CO-TRANSCRIBED BACTERIAL HOMOLOG PROTEIN"/>
    <property type="match status" value="1"/>
</dbReference>
<organism evidence="6 7">
    <name type="scientific">Candidatus Caccoplasma intestinavium</name>
    <dbReference type="NCBI Taxonomy" id="2840716"/>
    <lineage>
        <taxon>Bacteria</taxon>
        <taxon>Pseudomonadati</taxon>
        <taxon>Bacteroidota</taxon>
        <taxon>Bacteroidia</taxon>
        <taxon>Bacteroidales</taxon>
        <taxon>Bacteroidaceae</taxon>
        <taxon>Bacteroidaceae incertae sedis</taxon>
        <taxon>Candidatus Caccoplasma</taxon>
    </lineage>
</organism>
<evidence type="ECO:0000259" key="5">
    <source>
        <dbReference type="Pfam" id="PF01168"/>
    </source>
</evidence>
<dbReference type="PROSITE" id="PS01211">
    <property type="entry name" value="UPF0001"/>
    <property type="match status" value="1"/>
</dbReference>
<dbReference type="InterPro" id="IPR001608">
    <property type="entry name" value="Ala_racemase_N"/>
</dbReference>
<reference evidence="6" key="2">
    <citation type="journal article" date="2021" name="PeerJ">
        <title>Extensive microbial diversity within the chicken gut microbiome revealed by metagenomics and culture.</title>
        <authorList>
            <person name="Gilroy R."/>
            <person name="Ravi A."/>
            <person name="Getino M."/>
            <person name="Pursley I."/>
            <person name="Horton D.L."/>
            <person name="Alikhan N.F."/>
            <person name="Baker D."/>
            <person name="Gharbi K."/>
            <person name="Hall N."/>
            <person name="Watson M."/>
            <person name="Adriaenssens E.M."/>
            <person name="Foster-Nyarko E."/>
            <person name="Jarju S."/>
            <person name="Secka A."/>
            <person name="Antonio M."/>
            <person name="Oren A."/>
            <person name="Chaudhuri R.R."/>
            <person name="La Ragione R."/>
            <person name="Hildebrand F."/>
            <person name="Pallen M.J."/>
        </authorList>
    </citation>
    <scope>NUCLEOTIDE SEQUENCE</scope>
    <source>
        <strain evidence="6">21143</strain>
    </source>
</reference>
<evidence type="ECO:0000256" key="3">
    <source>
        <dbReference type="PIRSR" id="PIRSR004848-1"/>
    </source>
</evidence>
<dbReference type="EMBL" id="DVKT01000044">
    <property type="protein sequence ID" value="HIT39489.1"/>
    <property type="molecule type" value="Genomic_DNA"/>
</dbReference>
<dbReference type="InterPro" id="IPR011078">
    <property type="entry name" value="PyrdxlP_homeostasis"/>
</dbReference>
<reference evidence="6" key="1">
    <citation type="submission" date="2020-10" db="EMBL/GenBank/DDBJ databases">
        <authorList>
            <person name="Gilroy R."/>
        </authorList>
    </citation>
    <scope>NUCLEOTIDE SEQUENCE</scope>
    <source>
        <strain evidence="6">21143</strain>
    </source>
</reference>
<evidence type="ECO:0000256" key="2">
    <source>
        <dbReference type="HAMAP-Rule" id="MF_02087"/>
    </source>
</evidence>
<dbReference type="GO" id="GO:0030170">
    <property type="term" value="F:pyridoxal phosphate binding"/>
    <property type="evidence" value="ECO:0007669"/>
    <property type="project" value="UniProtKB-UniRule"/>
</dbReference>
<protein>
    <recommendedName>
        <fullName evidence="2">Pyridoxal phosphate homeostasis protein</fullName>
        <shortName evidence="2">PLP homeostasis protein</shortName>
    </recommendedName>
</protein>
<comment type="function">
    <text evidence="2">Pyridoxal 5'-phosphate (PLP)-binding protein, which is involved in PLP homeostasis.</text>
</comment>
<keyword evidence="1 2" id="KW-0663">Pyridoxal phosphate</keyword>
<dbReference type="NCBIfam" id="TIGR00044">
    <property type="entry name" value="YggS family pyridoxal phosphate-dependent enzyme"/>
    <property type="match status" value="1"/>
</dbReference>
<evidence type="ECO:0000313" key="6">
    <source>
        <dbReference type="EMBL" id="HIT39489.1"/>
    </source>
</evidence>
<accession>A0A9D1KDB9</accession>
<dbReference type="PANTHER" id="PTHR10146:SF14">
    <property type="entry name" value="PYRIDOXAL PHOSPHATE HOMEOSTASIS PROTEIN"/>
    <property type="match status" value="1"/>
</dbReference>
<proteinExistence type="inferred from homology"/>
<gene>
    <name evidence="6" type="ORF">IAD06_05575</name>
</gene>
<sequence>MNDIARHLDTVKSTLPAGVSLVAVSKFHPAEALREAYDAGQRIFGESRVQELVAKQAVLPSDIEWHFIGHLQTNKVKQIVPFISLIHSADSPHLLAEVDRCAARCSRVVDCLLQLHIAEEETKFGFSFDECRDYLASGVWSSLTHVRLRGVMGMATLTDDETSIRREFASLQAFFAEIKKNYFPLDKNFSEISMGMSHDYRLALDYGTTMVRVGTLIFGERNY</sequence>
<feature type="domain" description="Alanine racemase N-terminal" evidence="5">
    <location>
        <begin position="3"/>
        <end position="221"/>
    </location>
</feature>
<evidence type="ECO:0000256" key="4">
    <source>
        <dbReference type="RuleBase" id="RU004514"/>
    </source>
</evidence>
<comment type="caution">
    <text evidence="6">The sequence shown here is derived from an EMBL/GenBank/DDBJ whole genome shotgun (WGS) entry which is preliminary data.</text>
</comment>
<dbReference type="CDD" id="cd00635">
    <property type="entry name" value="PLPDE_III_YBL036c_like"/>
    <property type="match status" value="1"/>
</dbReference>
<comment type="similarity">
    <text evidence="2 4">Belongs to the pyridoxal phosphate-binding protein YggS/PROSC family.</text>
</comment>
<evidence type="ECO:0000256" key="1">
    <source>
        <dbReference type="ARBA" id="ARBA00022898"/>
    </source>
</evidence>
<dbReference type="HAMAP" id="MF_02087">
    <property type="entry name" value="PLP_homeostasis"/>
    <property type="match status" value="1"/>
</dbReference>
<comment type="cofactor">
    <cofactor evidence="3">
        <name>pyridoxal 5'-phosphate</name>
        <dbReference type="ChEBI" id="CHEBI:597326"/>
    </cofactor>
</comment>
<dbReference type="FunFam" id="3.20.20.10:FF:000018">
    <property type="entry name" value="Pyridoxal phosphate homeostasis protein"/>
    <property type="match status" value="1"/>
</dbReference>
<dbReference type="Gene3D" id="3.20.20.10">
    <property type="entry name" value="Alanine racemase"/>
    <property type="match status" value="1"/>
</dbReference>
<dbReference type="AlphaFoldDB" id="A0A9D1KDB9"/>
<dbReference type="PIRSF" id="PIRSF004848">
    <property type="entry name" value="YBL036c_PLPDEIII"/>
    <property type="match status" value="1"/>
</dbReference>
<name>A0A9D1KDB9_9BACT</name>